<proteinExistence type="predicted"/>
<gene>
    <name evidence="2" type="ORF">CLF_102607</name>
</gene>
<feature type="region of interest" description="Disordered" evidence="1">
    <location>
        <begin position="241"/>
        <end position="285"/>
    </location>
</feature>
<feature type="compositionally biased region" description="Basic and acidic residues" evidence="1">
    <location>
        <begin position="375"/>
        <end position="387"/>
    </location>
</feature>
<sequence length="716" mass="79437">IFLIVCYKPIALHQVNSIPSLDRILNSYITKTLTPERGVYTFKKRGLIFQSNDSLAFLDIRIAQQPMASTVNEPGLVKSPTFVVTLKSTEQTAVYLRELLNTKYPIRFEGQRLPSGHCTTRNPTSSLQDVCCSQTGYCVYSLVKDYVYFEYLFHTARKSIHRQKYQFPLLTQMTKQQQQQQLFEFIYGWSMDAALTLDNAGPSTTTGRFARPASHLTAASLSLPNSSATNCRNSEDGVPYSSEALHVPNSSSNKRDVDESKPHCPTAGAHGHMTHVTGSNQKSKASHCGKARVDGILTGFAGHQRLNGCMNTVGELKTACSELKVAMRPSPQHQCRPAISRPKHDDMTIDTGNSYLFRVDAPEPSVDYPENSARNPKEETPSLGDDFVKIDPTKRRYSLQTVHPAEEESKNSNTLQSFRKFPLSVRVKDFVCVNYIQFNAQFCYDQTVVCILLRNSTTMREVTCSSTSVYCYRNLELCNTGHMNGSNFLIQRGQSTRSLKASHITSMSWKQVQVLSPILVSITANSPIPVPLVSSITKACLSDCDSNFKASPLTIRGMKFTGSSMPFLAPSLRMIFNDQRSVFVNELEISLGIVLSVYGVGITFHGKHYGLLIWVQVEHKVDGKTGGYAYLMSSRKGETGRGLSESFQKSYDWCGPSITNIVIDDDCRIFVFHLPVMPNDDLYASYRSNAPVSDTSALPSSTNGKNALANNGKGTA</sequence>
<feature type="compositionally biased region" description="Low complexity" evidence="1">
    <location>
        <begin position="702"/>
        <end position="716"/>
    </location>
</feature>
<feature type="non-terminal residue" evidence="2">
    <location>
        <position position="1"/>
    </location>
</feature>
<evidence type="ECO:0000256" key="1">
    <source>
        <dbReference type="SAM" id="MobiDB-lite"/>
    </source>
</evidence>
<dbReference type="AlphaFoldDB" id="G7Y878"/>
<evidence type="ECO:0000313" key="2">
    <source>
        <dbReference type="EMBL" id="GAA49163.1"/>
    </source>
</evidence>
<dbReference type="EMBL" id="DF142935">
    <property type="protein sequence ID" value="GAA49163.1"/>
    <property type="molecule type" value="Genomic_DNA"/>
</dbReference>
<feature type="region of interest" description="Disordered" evidence="1">
    <location>
        <begin position="365"/>
        <end position="387"/>
    </location>
</feature>
<feature type="compositionally biased region" description="Basic and acidic residues" evidence="1">
    <location>
        <begin position="253"/>
        <end position="262"/>
    </location>
</feature>
<dbReference type="Proteomes" id="UP000008909">
    <property type="component" value="Unassembled WGS sequence"/>
</dbReference>
<reference evidence="2" key="1">
    <citation type="journal article" date="2011" name="Genome Biol.">
        <title>The draft genome of the carcinogenic human liver fluke Clonorchis sinensis.</title>
        <authorList>
            <person name="Wang X."/>
            <person name="Chen W."/>
            <person name="Huang Y."/>
            <person name="Sun J."/>
            <person name="Men J."/>
            <person name="Liu H."/>
            <person name="Luo F."/>
            <person name="Guo L."/>
            <person name="Lv X."/>
            <person name="Deng C."/>
            <person name="Zhou C."/>
            <person name="Fan Y."/>
            <person name="Li X."/>
            <person name="Huang L."/>
            <person name="Hu Y."/>
            <person name="Liang C."/>
            <person name="Hu X."/>
            <person name="Xu J."/>
            <person name="Yu X."/>
        </authorList>
    </citation>
    <scope>NUCLEOTIDE SEQUENCE [LARGE SCALE GENOMIC DNA]</scope>
    <source>
        <strain evidence="2">Henan</strain>
    </source>
</reference>
<evidence type="ECO:0000313" key="3">
    <source>
        <dbReference type="Proteomes" id="UP000008909"/>
    </source>
</evidence>
<organism evidence="2 3">
    <name type="scientific">Clonorchis sinensis</name>
    <name type="common">Chinese liver fluke</name>
    <dbReference type="NCBI Taxonomy" id="79923"/>
    <lineage>
        <taxon>Eukaryota</taxon>
        <taxon>Metazoa</taxon>
        <taxon>Spiralia</taxon>
        <taxon>Lophotrochozoa</taxon>
        <taxon>Platyhelminthes</taxon>
        <taxon>Trematoda</taxon>
        <taxon>Digenea</taxon>
        <taxon>Opisthorchiida</taxon>
        <taxon>Opisthorchiata</taxon>
        <taxon>Opisthorchiidae</taxon>
        <taxon>Clonorchis</taxon>
    </lineage>
</organism>
<feature type="region of interest" description="Disordered" evidence="1">
    <location>
        <begin position="694"/>
        <end position="716"/>
    </location>
</feature>
<keyword evidence="3" id="KW-1185">Reference proteome</keyword>
<accession>G7Y878</accession>
<protein>
    <submittedName>
        <fullName evidence="2">Uncharacterized protein</fullName>
    </submittedName>
</protein>
<name>G7Y878_CLOSI</name>
<reference key="2">
    <citation type="submission" date="2011-10" db="EMBL/GenBank/DDBJ databases">
        <title>The genome and transcriptome sequence of Clonorchis sinensis provide insights into the carcinogenic liver fluke.</title>
        <authorList>
            <person name="Wang X."/>
            <person name="Huang Y."/>
            <person name="Chen W."/>
            <person name="Liu H."/>
            <person name="Guo L."/>
            <person name="Chen Y."/>
            <person name="Luo F."/>
            <person name="Zhou W."/>
            <person name="Sun J."/>
            <person name="Mao Q."/>
            <person name="Liang P."/>
            <person name="Zhou C."/>
            <person name="Tian Y."/>
            <person name="Men J."/>
            <person name="Lv X."/>
            <person name="Huang L."/>
            <person name="Zhou J."/>
            <person name="Hu Y."/>
            <person name="Li R."/>
            <person name="Zhang F."/>
            <person name="Lei H."/>
            <person name="Li X."/>
            <person name="Hu X."/>
            <person name="Liang C."/>
            <person name="Xu J."/>
            <person name="Wu Z."/>
            <person name="Yu X."/>
        </authorList>
    </citation>
    <scope>NUCLEOTIDE SEQUENCE</scope>
    <source>
        <strain>Henan</strain>
    </source>
</reference>